<dbReference type="RefSeq" id="XP_014652876.1">
    <property type="nucleotide sequence ID" value="XM_014797390.1"/>
</dbReference>
<accession>A0ABM1DM45</accession>
<feature type="domain" description="Coatomer subunit gamma C-terminal" evidence="1">
    <location>
        <begin position="23"/>
        <end position="96"/>
    </location>
</feature>
<name>A0ABM1DM45_CERSS</name>
<keyword evidence="2" id="KW-1185">Reference proteome</keyword>
<dbReference type="InterPro" id="IPR009028">
    <property type="entry name" value="Coatomer/calthrin_app_sub_C"/>
</dbReference>
<dbReference type="InterPro" id="IPR017106">
    <property type="entry name" value="Coatomer_gsu"/>
</dbReference>
<dbReference type="Pfam" id="PF16381">
    <property type="entry name" value="Coatomer_g_Cpla"/>
    <property type="match status" value="1"/>
</dbReference>
<dbReference type="InterPro" id="IPR012295">
    <property type="entry name" value="TBP_dom_sf"/>
</dbReference>
<reference evidence="3" key="1">
    <citation type="submission" date="2025-08" db="UniProtKB">
        <authorList>
            <consortium name="RefSeq"/>
        </authorList>
    </citation>
    <scope>IDENTIFICATION</scope>
</reference>
<dbReference type="PANTHER" id="PTHR10261">
    <property type="entry name" value="COATOMER SUBUNIT GAMMA"/>
    <property type="match status" value="1"/>
</dbReference>
<gene>
    <name evidence="3" type="primary">LOC106804024</name>
</gene>
<dbReference type="GeneID" id="106804024"/>
<proteinExistence type="predicted"/>
<evidence type="ECO:0000313" key="3">
    <source>
        <dbReference type="RefSeq" id="XP_014652876.1"/>
    </source>
</evidence>
<sequence length="99" mass="10521">MGSGGGTKGDKIYGLMILGFLWTEAVGNILKFLGTHPCEKSDNVPDNKNTHTLLLAGVFRAGHDILVCSQLLLLDTVTMQVTARSSEELPVDIIVAPVG</sequence>
<evidence type="ECO:0000259" key="1">
    <source>
        <dbReference type="Pfam" id="PF16381"/>
    </source>
</evidence>
<dbReference type="SUPFAM" id="SSF55711">
    <property type="entry name" value="Subdomain of clathrin and coatomer appendage domain"/>
    <property type="match status" value="1"/>
</dbReference>
<dbReference type="Gene3D" id="3.30.310.10">
    <property type="entry name" value="TATA-Binding Protein"/>
    <property type="match status" value="1"/>
</dbReference>
<dbReference type="PANTHER" id="PTHR10261:SF3">
    <property type="entry name" value="COATOMER SUBUNIT GAMMA-1"/>
    <property type="match status" value="1"/>
</dbReference>
<dbReference type="Proteomes" id="UP000694910">
    <property type="component" value="Unplaced"/>
</dbReference>
<organism evidence="2 3">
    <name type="scientific">Ceratotherium simum simum</name>
    <name type="common">Southern white rhinoceros</name>
    <dbReference type="NCBI Taxonomy" id="73337"/>
    <lineage>
        <taxon>Eukaryota</taxon>
        <taxon>Metazoa</taxon>
        <taxon>Chordata</taxon>
        <taxon>Craniata</taxon>
        <taxon>Vertebrata</taxon>
        <taxon>Euteleostomi</taxon>
        <taxon>Mammalia</taxon>
        <taxon>Eutheria</taxon>
        <taxon>Laurasiatheria</taxon>
        <taxon>Perissodactyla</taxon>
        <taxon>Rhinocerotidae</taxon>
        <taxon>Ceratotherium</taxon>
    </lineage>
</organism>
<protein>
    <submittedName>
        <fullName evidence="3">Coatomer subunit gamma-1-like</fullName>
    </submittedName>
</protein>
<dbReference type="InterPro" id="IPR032154">
    <property type="entry name" value="Coatomer_g_Cpla"/>
</dbReference>
<evidence type="ECO:0000313" key="2">
    <source>
        <dbReference type="Proteomes" id="UP000694910"/>
    </source>
</evidence>